<keyword evidence="10" id="KW-0131">Cell cycle</keyword>
<dbReference type="GO" id="GO:0005680">
    <property type="term" value="C:anaphase-promoting complex"/>
    <property type="evidence" value="ECO:0007669"/>
    <property type="project" value="InterPro"/>
</dbReference>
<name>T1IBE7_RHOPR</name>
<sequence length="77" mass="8845">MSSKGTGKTMIRRIPTRIELKLDDINEYNTIRQATESNNERAPSPQNAPAWTYKIMFNNNAKIHERIGYAPQPRTPT</sequence>
<dbReference type="GO" id="GO:0031145">
    <property type="term" value="P:anaphase-promoting complex-dependent catabolic process"/>
    <property type="evidence" value="ECO:0007669"/>
    <property type="project" value="InterPro"/>
</dbReference>
<dbReference type="Pfam" id="PF10471">
    <property type="entry name" value="ANAPC_CDC26"/>
    <property type="match status" value="1"/>
</dbReference>
<evidence type="ECO:0000256" key="10">
    <source>
        <dbReference type="ARBA" id="ARBA00023306"/>
    </source>
</evidence>
<keyword evidence="6" id="KW-0498">Mitosis</keyword>
<evidence type="ECO:0000313" key="12">
    <source>
        <dbReference type="EnsemblMetazoa" id="RPRC013617-PA"/>
    </source>
</evidence>
<dbReference type="PANTHER" id="PTHR28579:SF1">
    <property type="entry name" value="ANAPHASE-PROMOTING COMPLEX SUBUNIT CDC26"/>
    <property type="match status" value="1"/>
</dbReference>
<dbReference type="Proteomes" id="UP000015103">
    <property type="component" value="Unassembled WGS sequence"/>
</dbReference>
<evidence type="ECO:0000256" key="2">
    <source>
        <dbReference type="ARBA" id="ARBA00004906"/>
    </source>
</evidence>
<dbReference type="GO" id="GO:0070979">
    <property type="term" value="P:protein K11-linked ubiquitination"/>
    <property type="evidence" value="ECO:0007669"/>
    <property type="project" value="TreeGrafter"/>
</dbReference>
<comment type="pathway">
    <text evidence="2">Protein modification; protein ubiquitination.</text>
</comment>
<evidence type="ECO:0000256" key="1">
    <source>
        <dbReference type="ARBA" id="ARBA00004123"/>
    </source>
</evidence>
<organism evidence="12 13">
    <name type="scientific">Rhodnius prolixus</name>
    <name type="common">Triatomid bug</name>
    <dbReference type="NCBI Taxonomy" id="13249"/>
    <lineage>
        <taxon>Eukaryota</taxon>
        <taxon>Metazoa</taxon>
        <taxon>Ecdysozoa</taxon>
        <taxon>Arthropoda</taxon>
        <taxon>Hexapoda</taxon>
        <taxon>Insecta</taxon>
        <taxon>Pterygota</taxon>
        <taxon>Neoptera</taxon>
        <taxon>Paraneoptera</taxon>
        <taxon>Hemiptera</taxon>
        <taxon>Heteroptera</taxon>
        <taxon>Panheteroptera</taxon>
        <taxon>Cimicomorpha</taxon>
        <taxon>Reduviidae</taxon>
        <taxon>Triatominae</taxon>
        <taxon>Rhodnius</taxon>
    </lineage>
</organism>
<keyword evidence="9" id="KW-0539">Nucleus</keyword>
<keyword evidence="8" id="KW-0175">Coiled coil</keyword>
<comment type="similarity">
    <text evidence="3">Belongs to the CDC26 family.</text>
</comment>
<dbReference type="GO" id="GO:0007346">
    <property type="term" value="P:regulation of mitotic cell cycle"/>
    <property type="evidence" value="ECO:0007669"/>
    <property type="project" value="TreeGrafter"/>
</dbReference>
<dbReference type="VEuPathDB" id="VectorBase:RPRC013617"/>
<accession>T1IBE7</accession>
<evidence type="ECO:0000256" key="7">
    <source>
        <dbReference type="ARBA" id="ARBA00022786"/>
    </source>
</evidence>
<protein>
    <recommendedName>
        <fullName evidence="4">Anaphase-promoting complex subunit CDC26</fullName>
    </recommendedName>
    <alternativeName>
        <fullName evidence="11">Cell division cycle protein 26 homolog</fullName>
    </alternativeName>
</protein>
<evidence type="ECO:0000256" key="3">
    <source>
        <dbReference type="ARBA" id="ARBA00007939"/>
    </source>
</evidence>
<evidence type="ECO:0000256" key="6">
    <source>
        <dbReference type="ARBA" id="ARBA00022776"/>
    </source>
</evidence>
<dbReference type="InterPro" id="IPR018860">
    <property type="entry name" value="APC_suCDC26"/>
</dbReference>
<evidence type="ECO:0000313" key="13">
    <source>
        <dbReference type="Proteomes" id="UP000015103"/>
    </source>
</evidence>
<dbReference type="eggNOG" id="ENOG502S5GK">
    <property type="taxonomic scope" value="Eukaryota"/>
</dbReference>
<proteinExistence type="inferred from homology"/>
<reference evidence="12" key="1">
    <citation type="submission" date="2015-05" db="UniProtKB">
        <authorList>
            <consortium name="EnsemblMetazoa"/>
        </authorList>
    </citation>
    <scope>IDENTIFICATION</scope>
</reference>
<dbReference type="GO" id="GO:0051301">
    <property type="term" value="P:cell division"/>
    <property type="evidence" value="ECO:0007669"/>
    <property type="project" value="UniProtKB-KW"/>
</dbReference>
<dbReference type="OMA" id="GQMINER"/>
<dbReference type="EMBL" id="ACPB03005682">
    <property type="status" value="NOT_ANNOTATED_CDS"/>
    <property type="molecule type" value="Genomic_DNA"/>
</dbReference>
<dbReference type="AlphaFoldDB" id="T1IBE7"/>
<evidence type="ECO:0000256" key="4">
    <source>
        <dbReference type="ARBA" id="ARBA00018549"/>
    </source>
</evidence>
<comment type="subcellular location">
    <subcellularLocation>
        <location evidence="1">Nucleus</location>
    </subcellularLocation>
</comment>
<evidence type="ECO:0000256" key="9">
    <source>
        <dbReference type="ARBA" id="ARBA00023242"/>
    </source>
</evidence>
<dbReference type="PANTHER" id="PTHR28579">
    <property type="entry name" value="ANAPHASE-PROMOTING COMPLEX SUBUNIT CDC26"/>
    <property type="match status" value="1"/>
</dbReference>
<keyword evidence="13" id="KW-1185">Reference proteome</keyword>
<keyword evidence="7" id="KW-0833">Ubl conjugation pathway</keyword>
<keyword evidence="5" id="KW-0132">Cell division</keyword>
<evidence type="ECO:0000256" key="11">
    <source>
        <dbReference type="ARBA" id="ARBA00032907"/>
    </source>
</evidence>
<dbReference type="EnsemblMetazoa" id="RPRC013617-RA">
    <property type="protein sequence ID" value="RPRC013617-PA"/>
    <property type="gene ID" value="RPRC013617"/>
</dbReference>
<dbReference type="STRING" id="13249.T1IBE7"/>
<dbReference type="InParanoid" id="T1IBE7"/>
<evidence type="ECO:0000256" key="5">
    <source>
        <dbReference type="ARBA" id="ARBA00022618"/>
    </source>
</evidence>
<evidence type="ECO:0000256" key="8">
    <source>
        <dbReference type="ARBA" id="ARBA00023054"/>
    </source>
</evidence>
<dbReference type="HOGENOM" id="CLU_190086_1_0_1"/>